<dbReference type="PANTHER" id="PTHR22715">
    <property type="entry name" value="TRANSFORMING GROWTH FACTOR BETA REGULATED GENE 1"/>
    <property type="match status" value="1"/>
</dbReference>
<evidence type="ECO:0000313" key="6">
    <source>
        <dbReference type="Proteomes" id="UP000305067"/>
    </source>
</evidence>
<reference evidence="5 6" key="1">
    <citation type="journal article" date="2019" name="Nat. Ecol. Evol.">
        <title>Megaphylogeny resolves global patterns of mushroom evolution.</title>
        <authorList>
            <person name="Varga T."/>
            <person name="Krizsan K."/>
            <person name="Foldi C."/>
            <person name="Dima B."/>
            <person name="Sanchez-Garcia M."/>
            <person name="Sanchez-Ramirez S."/>
            <person name="Szollosi G.J."/>
            <person name="Szarkandi J.G."/>
            <person name="Papp V."/>
            <person name="Albert L."/>
            <person name="Andreopoulos W."/>
            <person name="Angelini C."/>
            <person name="Antonin V."/>
            <person name="Barry K.W."/>
            <person name="Bougher N.L."/>
            <person name="Buchanan P."/>
            <person name="Buyck B."/>
            <person name="Bense V."/>
            <person name="Catcheside P."/>
            <person name="Chovatia M."/>
            <person name="Cooper J."/>
            <person name="Damon W."/>
            <person name="Desjardin D."/>
            <person name="Finy P."/>
            <person name="Geml J."/>
            <person name="Haridas S."/>
            <person name="Hughes K."/>
            <person name="Justo A."/>
            <person name="Karasinski D."/>
            <person name="Kautmanova I."/>
            <person name="Kiss B."/>
            <person name="Kocsube S."/>
            <person name="Kotiranta H."/>
            <person name="LaButti K.M."/>
            <person name="Lechner B.E."/>
            <person name="Liimatainen K."/>
            <person name="Lipzen A."/>
            <person name="Lukacs Z."/>
            <person name="Mihaltcheva S."/>
            <person name="Morgado L.N."/>
            <person name="Niskanen T."/>
            <person name="Noordeloos M.E."/>
            <person name="Ohm R.A."/>
            <person name="Ortiz-Santana B."/>
            <person name="Ovrebo C."/>
            <person name="Racz N."/>
            <person name="Riley R."/>
            <person name="Savchenko A."/>
            <person name="Shiryaev A."/>
            <person name="Soop K."/>
            <person name="Spirin V."/>
            <person name="Szebenyi C."/>
            <person name="Tomsovsky M."/>
            <person name="Tulloss R.E."/>
            <person name="Uehling J."/>
            <person name="Grigoriev I.V."/>
            <person name="Vagvolgyi C."/>
            <person name="Papp T."/>
            <person name="Martin F.M."/>
            <person name="Miettinen O."/>
            <person name="Hibbett D.S."/>
            <person name="Nagy L.G."/>
        </authorList>
    </citation>
    <scope>NUCLEOTIDE SEQUENCE [LARGE SCALE GENOMIC DNA]</scope>
    <source>
        <strain evidence="5 6">CBS 309.79</strain>
    </source>
</reference>
<accession>A0A5C3Q3K1</accession>
<dbReference type="GO" id="GO:0051726">
    <property type="term" value="P:regulation of cell cycle"/>
    <property type="evidence" value="ECO:0007669"/>
    <property type="project" value="TreeGrafter"/>
</dbReference>
<dbReference type="Proteomes" id="UP000305067">
    <property type="component" value="Unassembled WGS sequence"/>
</dbReference>
<dbReference type="STRING" id="1884261.A0A5C3Q3K1"/>
<organism evidence="5 6">
    <name type="scientific">Pterulicium gracile</name>
    <dbReference type="NCBI Taxonomy" id="1884261"/>
    <lineage>
        <taxon>Eukaryota</taxon>
        <taxon>Fungi</taxon>
        <taxon>Dikarya</taxon>
        <taxon>Basidiomycota</taxon>
        <taxon>Agaricomycotina</taxon>
        <taxon>Agaricomycetes</taxon>
        <taxon>Agaricomycetidae</taxon>
        <taxon>Agaricales</taxon>
        <taxon>Pleurotineae</taxon>
        <taxon>Pterulaceae</taxon>
        <taxon>Pterulicium</taxon>
    </lineage>
</organism>
<dbReference type="Pfam" id="PF05965">
    <property type="entry name" value="FYRC"/>
    <property type="match status" value="1"/>
</dbReference>
<dbReference type="InterPro" id="IPR003889">
    <property type="entry name" value="FYrich_C"/>
</dbReference>
<feature type="compositionally biased region" description="Polar residues" evidence="4">
    <location>
        <begin position="208"/>
        <end position="230"/>
    </location>
</feature>
<comment type="subcellular location">
    <subcellularLocation>
        <location evidence="1">Nucleus</location>
    </subcellularLocation>
</comment>
<dbReference type="Pfam" id="PF05964">
    <property type="entry name" value="FYRN"/>
    <property type="match status" value="1"/>
</dbReference>
<keyword evidence="2" id="KW-0539">Nucleus</keyword>
<evidence type="ECO:0000256" key="2">
    <source>
        <dbReference type="ARBA" id="ARBA00023242"/>
    </source>
</evidence>
<dbReference type="Gene3D" id="3.30.160.360">
    <property type="match status" value="1"/>
</dbReference>
<dbReference type="PANTHER" id="PTHR22715:SF0">
    <property type="entry name" value="TRANSFORMING GROWTH FACTOR BETA REGULATOR 1"/>
    <property type="match status" value="1"/>
</dbReference>
<feature type="compositionally biased region" description="Basic and acidic residues" evidence="4">
    <location>
        <begin position="164"/>
        <end position="177"/>
    </location>
</feature>
<evidence type="ECO:0008006" key="7">
    <source>
        <dbReference type="Google" id="ProtNLM"/>
    </source>
</evidence>
<dbReference type="PROSITE" id="PS51543">
    <property type="entry name" value="FYRC"/>
    <property type="match status" value="1"/>
</dbReference>
<dbReference type="SMART" id="SM00541">
    <property type="entry name" value="FYRN"/>
    <property type="match status" value="1"/>
</dbReference>
<dbReference type="PROSITE" id="PS51542">
    <property type="entry name" value="FYRN"/>
    <property type="match status" value="1"/>
</dbReference>
<gene>
    <name evidence="5" type="ORF">BDV98DRAFT_598382</name>
</gene>
<proteinExistence type="predicted"/>
<dbReference type="InterPro" id="IPR003888">
    <property type="entry name" value="FYrich_N"/>
</dbReference>
<evidence type="ECO:0000256" key="4">
    <source>
        <dbReference type="SAM" id="MobiDB-lite"/>
    </source>
</evidence>
<keyword evidence="3" id="KW-0175">Coiled coil</keyword>
<feature type="compositionally biased region" description="Basic and acidic residues" evidence="4">
    <location>
        <begin position="350"/>
        <end position="363"/>
    </location>
</feature>
<dbReference type="OrthoDB" id="285793at2759"/>
<feature type="region of interest" description="Disordered" evidence="4">
    <location>
        <begin position="1"/>
        <end position="27"/>
    </location>
</feature>
<dbReference type="EMBL" id="ML178878">
    <property type="protein sequence ID" value="TFK95639.1"/>
    <property type="molecule type" value="Genomic_DNA"/>
</dbReference>
<dbReference type="InterPro" id="IPR040092">
    <property type="entry name" value="TBRG1"/>
</dbReference>
<dbReference type="AlphaFoldDB" id="A0A5C3Q3K1"/>
<evidence type="ECO:0000256" key="3">
    <source>
        <dbReference type="SAM" id="Coils"/>
    </source>
</evidence>
<feature type="coiled-coil region" evidence="3">
    <location>
        <begin position="43"/>
        <end position="98"/>
    </location>
</feature>
<dbReference type="GO" id="GO:0005634">
    <property type="term" value="C:nucleus"/>
    <property type="evidence" value="ECO:0007669"/>
    <property type="project" value="UniProtKB-SubCell"/>
</dbReference>
<protein>
    <recommendedName>
        <fullName evidence="7">F/Y rich C-terminus-domain-containing protein</fullName>
    </recommendedName>
</protein>
<evidence type="ECO:0000313" key="5">
    <source>
        <dbReference type="EMBL" id="TFK95639.1"/>
    </source>
</evidence>
<feature type="region of interest" description="Disordered" evidence="4">
    <location>
        <begin position="134"/>
        <end position="363"/>
    </location>
</feature>
<name>A0A5C3Q3K1_9AGAR</name>
<keyword evidence="6" id="KW-1185">Reference proteome</keyword>
<sequence>MSPQPTQEAAGSVMGPPPVPTTSIINPATGNVVATTNVPGRMPEEIEEKYNKLKRKYQELEEKHKETVLQLQRSGERNIKLRDERSALMDRIAELQGDVSRDGPQVDLFGSQPNSSAYSKAMISNRARQAFEANLNEAAHEAQMEDVDTDPASTSNHIGPASRQRLDQQHKERHEEDIVGAGKEATPAALAPPKKTPVRRTKKQTTQAPRDSSTPSASVPPAQGSSSTSVFAAARGDGSPFTAPATSSRRIILIPPVPPPVETPADTPDSGSPSSMAIDIPHISQLQSQANPYPDVAMSDANIDPRLTSNHSFREAPPIPDPPNPGSFQDEGGGDMSIDREPHSLSPSHSFREAPPDPERDKLWDERRRDLLLDDEELTSGDFGEVDHDDFTAPIYQHSEDLKLTVPALVHDPYSSPASLSPVTPTQVPTVPLLRVNSFVEIQDPSVLYPVDLHSQPLVKHEHEGISSATLASTSFNQEEDEDRSPSPALIAPIRRNPDGLPALPRDFGFCTIQSLGSISPRPIFHSTRYIYPIGYTILRRFLSISNPYQRTFYQCCILEGPHGPRFQMIPTDNPHRALIGDSADDVWYAVSQAAKLMRGAAVSPSRALSGSERGTISGEEFFGLERAEVRAMIQELPGAADLSVDVGGKYVWTDYVEGECPTVEFSS</sequence>
<evidence type="ECO:0000256" key="1">
    <source>
        <dbReference type="ARBA" id="ARBA00004123"/>
    </source>
</evidence>